<evidence type="ECO:0000313" key="1">
    <source>
        <dbReference type="EMBL" id="SIN74655.1"/>
    </source>
</evidence>
<accession>A0A1N6DV36</accession>
<evidence type="ECO:0000313" key="2">
    <source>
        <dbReference type="Proteomes" id="UP000185003"/>
    </source>
</evidence>
<dbReference type="SUPFAM" id="SSF50998">
    <property type="entry name" value="Quinoprotein alcohol dehydrogenase-like"/>
    <property type="match status" value="1"/>
</dbReference>
<dbReference type="RefSeq" id="WP_074238276.1">
    <property type="nucleotide sequence ID" value="NZ_FSRA01000001.1"/>
</dbReference>
<dbReference type="PANTHER" id="PTHR42754:SF1">
    <property type="entry name" value="LIPOPROTEIN"/>
    <property type="match status" value="1"/>
</dbReference>
<dbReference type="Proteomes" id="UP000185003">
    <property type="component" value="Unassembled WGS sequence"/>
</dbReference>
<protein>
    <submittedName>
        <fullName evidence="1">Gliding motility-associated C-terminal domain-containing protein</fullName>
    </submittedName>
</protein>
<dbReference type="EMBL" id="FSRA01000001">
    <property type="protein sequence ID" value="SIN74655.1"/>
    <property type="molecule type" value="Genomic_DNA"/>
</dbReference>
<dbReference type="OrthoDB" id="9765926at2"/>
<organism evidence="1 2">
    <name type="scientific">Chitinophaga niabensis</name>
    <dbReference type="NCBI Taxonomy" id="536979"/>
    <lineage>
        <taxon>Bacteria</taxon>
        <taxon>Pseudomonadati</taxon>
        <taxon>Bacteroidota</taxon>
        <taxon>Chitinophagia</taxon>
        <taxon>Chitinophagales</taxon>
        <taxon>Chitinophagaceae</taxon>
        <taxon>Chitinophaga</taxon>
    </lineage>
</organism>
<proteinExistence type="predicted"/>
<reference evidence="2" key="1">
    <citation type="submission" date="2016-11" db="EMBL/GenBank/DDBJ databases">
        <authorList>
            <person name="Varghese N."/>
            <person name="Submissions S."/>
        </authorList>
    </citation>
    <scope>NUCLEOTIDE SEQUENCE [LARGE SCALE GENOMIC DNA]</scope>
    <source>
        <strain evidence="2">DSM 24787</strain>
    </source>
</reference>
<dbReference type="InterPro" id="IPR011047">
    <property type="entry name" value="Quinoprotein_ADH-like_sf"/>
</dbReference>
<dbReference type="InterPro" id="IPR026341">
    <property type="entry name" value="T9SS_type_B"/>
</dbReference>
<dbReference type="PANTHER" id="PTHR42754">
    <property type="entry name" value="ENDOGLUCANASE"/>
    <property type="match status" value="1"/>
</dbReference>
<keyword evidence="2" id="KW-1185">Reference proteome</keyword>
<gene>
    <name evidence="1" type="ORF">SAMN04488055_1103</name>
</gene>
<dbReference type="STRING" id="536979.SAMN04488055_1103"/>
<dbReference type="NCBIfam" id="TIGR04131">
    <property type="entry name" value="Bac_Flav_CTERM"/>
    <property type="match status" value="1"/>
</dbReference>
<dbReference type="Pfam" id="PF13585">
    <property type="entry name" value="CHU_C"/>
    <property type="match status" value="1"/>
</dbReference>
<name>A0A1N6DV36_9BACT</name>
<sequence length="1435" mass="155467">MFPGGIYAQQCNNTFQNTLKLNGDAIGNAVVYTAQGDIMVAGKTNAGGAGKWDGLLIKTDNTGNTVWARSMGRADNDALVKVKQTADNGFIAIGNSELNSLPQLWVVKADAAGQITWSKVIDIENMAVSGKDIIELSGGGYALVANTNDSTAQADGILARLDPAGTPIWVQLFESGGTDGFNSLLELNGELLVTGFMAGDLKDAFLMRAGLNDGLPLSTLQYTRIKDYFEEGICLTAIPGGYSWGMKIAESETAYGSLATHLLVIKATAAGTNYLIQSQKLTSSGGGRVKNLQVKPGINEGYVYIMDGPPNIGFPQIGRTIKEGRQEWTRDYRSSAIRDFNGFDLTGNNGYVITGRINYMAGQSICLIKTDPYGIAGGCASNPYGGTGGGGDKIEGKPYQWQSTRSVIVNTVLPVTTVTDQQVSTTTVCSNQYCTPAPPIDNGDNCATSFFTAIKEEYSTMLADAVRTNDGDIVTIGFRSYYGIGRSEVIKLKPGGNIRWAKQFDPKATEDGGTNYSRIINTSDNNVLIVGEEAVIKDHSVYDSGFIMKMDYDGNVLWARRTAHNYGGNIAFVQETEDGGYIMVSNDSYGNPPLHNSIMKLDRNGNLVWQKLLIPSRTDKVVRALLYEKESVYVAFDFYNMYVPEEIMIVKLDAATGDFKWGRRFKAGTGEDVSILGMARINDTLYVGTGLQKELSFENYQFHGAVVKLKDDTGEQLPGFRLNNPWLSRTKEYVWLRDQTYTTFTKSLDDQLVIAHESATNKDTTIRVHKMALDGSITWSRNFTQLKKHTVVSLKADNGGFLITGFKYGVTLVNEPMNEGFLMRLNSDGEIENSTGACVSLPVAAGPAGANTIPLLLTEVAPIDPWNVGPVNIKTTSRVPVPFASPVLAYPSCASYSACQAATVQGTDLICDLSQTFTYTAQKPVGCTAPLTWKIDAAYAEIISKAGDQLTVKFKKAGSTTINALLDGGCKIYATSMPVEVAKPATTVNLGADLEICKGASVILDGGAGFKAYEWKDGSTAQTFEVTSPGTYEVTVTDKCNNQATDIIEVLDAGNYPFSLGPDILKCRETAITLNLPAGFGNFKWNTDYNRTDKTDKVVLTPETDTTYILEGDRGNGCIFKDTLLVKIQAPLTIGLPADQHICSGDAVQLEVGSGFSNIQWNTGHTGHILSAKAAGEYTVSSTDINGCIAKDTFRLLSLMSLPVVALPKENYICDGTEQVLNAGNDGVSYIWSTGANTAKITVNTAGKWWVKVTGDNGCSFTDTAWYKQVTPGPQGFLVSDTLMCLRGEIRIPVKGQFVSFHWSDGSNAPQLITRTPGEYWLEVTDQYGCTGRSFVMIGTKDCGWGVYVPTAFTPNNDGLNDLLRPVVMGKVNKYLFSVYDRWGTLVFRSNEVYKGWDGKINQANATAGAYIWSCVYQLEGEPEQIIKGSAVLIR</sequence>